<dbReference type="PROSITE" id="PS50297">
    <property type="entry name" value="ANK_REP_REGION"/>
    <property type="match status" value="3"/>
</dbReference>
<protein>
    <submittedName>
        <fullName evidence="4">Uncharacterized protein</fullName>
    </submittedName>
</protein>
<keyword evidence="1" id="KW-0677">Repeat</keyword>
<evidence type="ECO:0000313" key="5">
    <source>
        <dbReference type="Proteomes" id="UP000626109"/>
    </source>
</evidence>
<evidence type="ECO:0000313" key="4">
    <source>
        <dbReference type="EMBL" id="CAE8723147.1"/>
    </source>
</evidence>
<dbReference type="PANTHER" id="PTHR24198:SF165">
    <property type="entry name" value="ANKYRIN REPEAT-CONTAINING PROTEIN-RELATED"/>
    <property type="match status" value="1"/>
</dbReference>
<dbReference type="SUPFAM" id="SSF48403">
    <property type="entry name" value="Ankyrin repeat"/>
    <property type="match status" value="1"/>
</dbReference>
<dbReference type="InterPro" id="IPR036770">
    <property type="entry name" value="Ankyrin_rpt-contain_sf"/>
</dbReference>
<evidence type="ECO:0000256" key="2">
    <source>
        <dbReference type="ARBA" id="ARBA00023043"/>
    </source>
</evidence>
<organism evidence="4 5">
    <name type="scientific">Polarella glacialis</name>
    <name type="common">Dinoflagellate</name>
    <dbReference type="NCBI Taxonomy" id="89957"/>
    <lineage>
        <taxon>Eukaryota</taxon>
        <taxon>Sar</taxon>
        <taxon>Alveolata</taxon>
        <taxon>Dinophyceae</taxon>
        <taxon>Suessiales</taxon>
        <taxon>Suessiaceae</taxon>
        <taxon>Polarella</taxon>
    </lineage>
</organism>
<feature type="repeat" description="ANK" evidence="3">
    <location>
        <begin position="66"/>
        <end position="98"/>
    </location>
</feature>
<dbReference type="Proteomes" id="UP000626109">
    <property type="component" value="Unassembled WGS sequence"/>
</dbReference>
<dbReference type="EMBL" id="CAJNNW010034558">
    <property type="protein sequence ID" value="CAE8723147.1"/>
    <property type="molecule type" value="Genomic_DNA"/>
</dbReference>
<dbReference type="InterPro" id="IPR002110">
    <property type="entry name" value="Ankyrin_rpt"/>
</dbReference>
<feature type="repeat" description="ANK" evidence="3">
    <location>
        <begin position="183"/>
        <end position="215"/>
    </location>
</feature>
<feature type="non-terminal residue" evidence="4">
    <location>
        <position position="1"/>
    </location>
</feature>
<dbReference type="PANTHER" id="PTHR24198">
    <property type="entry name" value="ANKYRIN REPEAT AND PROTEIN KINASE DOMAIN-CONTAINING PROTEIN"/>
    <property type="match status" value="1"/>
</dbReference>
<reference evidence="4" key="1">
    <citation type="submission" date="2021-02" db="EMBL/GenBank/DDBJ databases">
        <authorList>
            <person name="Dougan E. K."/>
            <person name="Rhodes N."/>
            <person name="Thang M."/>
            <person name="Chan C."/>
        </authorList>
    </citation>
    <scope>NUCLEOTIDE SEQUENCE</scope>
</reference>
<comment type="caution">
    <text evidence="4">The sequence shown here is derived from an EMBL/GenBank/DDBJ whole genome shotgun (WGS) entry which is preliminary data.</text>
</comment>
<dbReference type="Pfam" id="PF12796">
    <property type="entry name" value="Ank_2"/>
    <property type="match status" value="2"/>
</dbReference>
<name>A0A813LFT5_POLGL</name>
<feature type="repeat" description="ANK" evidence="3">
    <location>
        <begin position="33"/>
        <end position="65"/>
    </location>
</feature>
<accession>A0A813LFT5</accession>
<evidence type="ECO:0000256" key="1">
    <source>
        <dbReference type="ARBA" id="ARBA00022737"/>
    </source>
</evidence>
<sequence length="251" mass="25646">VDSPKAVERALQHLEAVRLLLDEGAPVDGATGYGLTALMLACASGRFSMVELLLERGADPKASSDIGLTALVMASDKGHLQAVQRLLAAAADPNHRYGAGKTPLMGAAALGYTAVVSALLEHRADANAVSADGHFALLYAVEKELKDGLVCPIEGDFVQKPGAEDTVRALLLGSANPNLAGPGMQTALHVACASGSSALAQLLLDGGAAPGARDDNGLSPAGRLERCRVKWCRKGKPVAGDSPEPLKVAGS</sequence>
<gene>
    <name evidence="4" type="ORF">PGLA2088_LOCUS42948</name>
</gene>
<dbReference type="PROSITE" id="PS50088">
    <property type="entry name" value="ANK_REPEAT"/>
    <property type="match status" value="4"/>
</dbReference>
<proteinExistence type="predicted"/>
<dbReference type="Gene3D" id="1.25.40.20">
    <property type="entry name" value="Ankyrin repeat-containing domain"/>
    <property type="match status" value="4"/>
</dbReference>
<dbReference type="AlphaFoldDB" id="A0A813LFT5"/>
<dbReference type="Pfam" id="PF00023">
    <property type="entry name" value="Ank"/>
    <property type="match status" value="1"/>
</dbReference>
<keyword evidence="2 3" id="KW-0040">ANK repeat</keyword>
<feature type="repeat" description="ANK" evidence="3">
    <location>
        <begin position="99"/>
        <end position="131"/>
    </location>
</feature>
<dbReference type="SMART" id="SM00248">
    <property type="entry name" value="ANK"/>
    <property type="match status" value="5"/>
</dbReference>
<evidence type="ECO:0000256" key="3">
    <source>
        <dbReference type="PROSITE-ProRule" id="PRU00023"/>
    </source>
</evidence>